<organism evidence="2 3">
    <name type="scientific">Bifidobacterium eulemuris</name>
    <dbReference type="NCBI Taxonomy" id="1765219"/>
    <lineage>
        <taxon>Bacteria</taxon>
        <taxon>Bacillati</taxon>
        <taxon>Actinomycetota</taxon>
        <taxon>Actinomycetes</taxon>
        <taxon>Bifidobacteriales</taxon>
        <taxon>Bifidobacteriaceae</taxon>
        <taxon>Bifidobacterium</taxon>
    </lineage>
</organism>
<dbReference type="Proteomes" id="UP000593943">
    <property type="component" value="Chromosome"/>
</dbReference>
<keyword evidence="3" id="KW-1185">Reference proteome</keyword>
<protein>
    <submittedName>
        <fullName evidence="2">Uncharacterized protein</fullName>
    </submittedName>
</protein>
<sequence>MSDRQTLVAAAVMAVAFLVLAASGVVGAADYCEASVADGSSPFTTVAQCRAYYEENEV</sequence>
<dbReference type="KEGG" id="beu:BE0216_03820"/>
<keyword evidence="1" id="KW-0732">Signal</keyword>
<gene>
    <name evidence="2" type="ORF">BE0216_03820</name>
</gene>
<evidence type="ECO:0000256" key="1">
    <source>
        <dbReference type="SAM" id="SignalP"/>
    </source>
</evidence>
<proteinExistence type="predicted"/>
<evidence type="ECO:0000313" key="3">
    <source>
        <dbReference type="Proteomes" id="UP000593943"/>
    </source>
</evidence>
<reference evidence="2 3" key="1">
    <citation type="submission" date="2020-10" db="EMBL/GenBank/DDBJ databases">
        <title>Genome sequencing of Bifidobacterium eulemuris_DSMZ_100216.</title>
        <authorList>
            <person name="Kim J."/>
        </authorList>
    </citation>
    <scope>NUCLEOTIDE SEQUENCE [LARGE SCALE GENOMIC DNA]</scope>
    <source>
        <strain evidence="2 3">DSM 100216</strain>
    </source>
</reference>
<accession>A0A7L9SMZ3</accession>
<dbReference type="AlphaFoldDB" id="A0A7L9SMZ3"/>
<dbReference type="EMBL" id="CP062938">
    <property type="protein sequence ID" value="QOL31683.1"/>
    <property type="molecule type" value="Genomic_DNA"/>
</dbReference>
<feature type="chain" id="PRO_5032989279" evidence="1">
    <location>
        <begin position="29"/>
        <end position="58"/>
    </location>
</feature>
<name>A0A7L9SMZ3_9BIFI</name>
<evidence type="ECO:0000313" key="2">
    <source>
        <dbReference type="EMBL" id="QOL31683.1"/>
    </source>
</evidence>
<feature type="signal peptide" evidence="1">
    <location>
        <begin position="1"/>
        <end position="28"/>
    </location>
</feature>
<dbReference type="RefSeq" id="WP_158217209.1">
    <property type="nucleotide sequence ID" value="NZ_CP062938.1"/>
</dbReference>